<dbReference type="InterPro" id="IPR017972">
    <property type="entry name" value="Cyt_P450_CS"/>
</dbReference>
<dbReference type="SUPFAM" id="SSF48264">
    <property type="entry name" value="Cytochrome P450"/>
    <property type="match status" value="1"/>
</dbReference>
<evidence type="ECO:0000256" key="2">
    <source>
        <dbReference type="ARBA" id="ARBA00004167"/>
    </source>
</evidence>
<dbReference type="EMBL" id="ML991794">
    <property type="protein sequence ID" value="KAF2235064.1"/>
    <property type="molecule type" value="Genomic_DNA"/>
</dbReference>
<dbReference type="InterPro" id="IPR036396">
    <property type="entry name" value="Cyt_P450_sf"/>
</dbReference>
<dbReference type="InterPro" id="IPR001128">
    <property type="entry name" value="Cyt_P450"/>
</dbReference>
<keyword evidence="8 13" id="KW-0560">Oxidoreductase</keyword>
<evidence type="ECO:0000256" key="1">
    <source>
        <dbReference type="ARBA" id="ARBA00001971"/>
    </source>
</evidence>
<evidence type="ECO:0000256" key="9">
    <source>
        <dbReference type="ARBA" id="ARBA00023004"/>
    </source>
</evidence>
<keyword evidence="15" id="KW-1185">Reference proteome</keyword>
<reference evidence="14" key="1">
    <citation type="journal article" date="2020" name="Stud. Mycol.">
        <title>101 Dothideomycetes genomes: a test case for predicting lifestyles and emergence of pathogens.</title>
        <authorList>
            <person name="Haridas S."/>
            <person name="Albert R."/>
            <person name="Binder M."/>
            <person name="Bloem J."/>
            <person name="Labutti K."/>
            <person name="Salamov A."/>
            <person name="Andreopoulos B."/>
            <person name="Baker S."/>
            <person name="Barry K."/>
            <person name="Bills G."/>
            <person name="Bluhm B."/>
            <person name="Cannon C."/>
            <person name="Castanera R."/>
            <person name="Culley D."/>
            <person name="Daum C."/>
            <person name="Ezra D."/>
            <person name="Gonzalez J."/>
            <person name="Henrissat B."/>
            <person name="Kuo A."/>
            <person name="Liang C."/>
            <person name="Lipzen A."/>
            <person name="Lutzoni F."/>
            <person name="Magnuson J."/>
            <person name="Mondo S."/>
            <person name="Nolan M."/>
            <person name="Ohm R."/>
            <person name="Pangilinan J."/>
            <person name="Park H.-J."/>
            <person name="Ramirez L."/>
            <person name="Alfaro M."/>
            <person name="Sun H."/>
            <person name="Tritt A."/>
            <person name="Yoshinaga Y."/>
            <person name="Zwiers L.-H."/>
            <person name="Turgeon B."/>
            <person name="Goodwin S."/>
            <person name="Spatafora J."/>
            <person name="Crous P."/>
            <person name="Grigoriev I."/>
        </authorList>
    </citation>
    <scope>NUCLEOTIDE SEQUENCE</scope>
    <source>
        <strain evidence="14">Tuck. ex Michener</strain>
    </source>
</reference>
<sequence>MRELFFAIIAAWALLFVYALGLVVYRKAFHPLAQYPGPWLWSVSRVPWVYHQVSGNLAKAILKIHNQYGEVVRTSPDEISFITPSAWRDIYGPGRTEFFKKDMKVYPRMVENVDSILTADNANHPRHRKLLNYAFSERALRAQEPLFQKYVDQLIHKLRDSIGTESSVDLVKWYNWTTFDIIGHLGFGEPFGCLESKDYHPWVAMIIEHIKGGAYLSASKRYSFLIPIMRRLIPKELIAKRNAQLALTKEKVARRVATDSSDADFLSFILKENNEKGLNRAELEVDASILIIAGSETTATTMSGTTYYLLKYPETLKRLKAEIRSVFVSEEDINFLSVQELRYMNACIKEGLRLFPPIPTGLARILEDRPGGEYVSGCFIPDRTRVSVSQYSAYRSPLNFKDPDSFRPERWLGDPDYAADKRDAVQSFSIGPRNCIGVTMGWAEMRLMLARVVWNFDLELLDDGFNPEQQDVYNFWQKPALNVRLSDASKSRRKA</sequence>
<comment type="similarity">
    <text evidence="3 13">Belongs to the cytochrome P450 family.</text>
</comment>
<dbReference type="GO" id="GO:0016020">
    <property type="term" value="C:membrane"/>
    <property type="evidence" value="ECO:0007669"/>
    <property type="project" value="UniProtKB-SubCell"/>
</dbReference>
<keyword evidence="6 12" id="KW-0479">Metal-binding</keyword>
<keyword evidence="9 12" id="KW-0408">Iron</keyword>
<dbReference type="AlphaFoldDB" id="A0A6A6HAA3"/>
<dbReference type="CDD" id="cd11058">
    <property type="entry name" value="CYP60B-like"/>
    <property type="match status" value="1"/>
</dbReference>
<evidence type="ECO:0000256" key="13">
    <source>
        <dbReference type="RuleBase" id="RU000461"/>
    </source>
</evidence>
<dbReference type="GO" id="GO:0016705">
    <property type="term" value="F:oxidoreductase activity, acting on paired donors, with incorporation or reduction of molecular oxygen"/>
    <property type="evidence" value="ECO:0007669"/>
    <property type="project" value="InterPro"/>
</dbReference>
<keyword evidence="5" id="KW-0812">Transmembrane</keyword>
<evidence type="ECO:0000256" key="7">
    <source>
        <dbReference type="ARBA" id="ARBA00022989"/>
    </source>
</evidence>
<dbReference type="PRINTS" id="PR00385">
    <property type="entry name" value="P450"/>
</dbReference>
<keyword evidence="7" id="KW-1133">Transmembrane helix</keyword>
<evidence type="ECO:0000256" key="5">
    <source>
        <dbReference type="ARBA" id="ARBA00022692"/>
    </source>
</evidence>
<keyword evidence="11" id="KW-0472">Membrane</keyword>
<evidence type="ECO:0000256" key="6">
    <source>
        <dbReference type="ARBA" id="ARBA00022723"/>
    </source>
</evidence>
<evidence type="ECO:0000256" key="12">
    <source>
        <dbReference type="PIRSR" id="PIRSR602401-1"/>
    </source>
</evidence>
<dbReference type="PANTHER" id="PTHR24305:SF210">
    <property type="entry name" value="CYTOCHROME P450 MONOOXYGENASE ASQL-RELATED"/>
    <property type="match status" value="1"/>
</dbReference>
<comment type="subcellular location">
    <subcellularLocation>
        <location evidence="2">Membrane</location>
        <topology evidence="2">Single-pass membrane protein</topology>
    </subcellularLocation>
</comment>
<keyword evidence="10 13" id="KW-0503">Monooxygenase</keyword>
<dbReference type="PRINTS" id="PR00463">
    <property type="entry name" value="EP450I"/>
</dbReference>
<organism evidence="14 15">
    <name type="scientific">Viridothelium virens</name>
    <name type="common">Speckled blister lichen</name>
    <name type="synonym">Trypethelium virens</name>
    <dbReference type="NCBI Taxonomy" id="1048519"/>
    <lineage>
        <taxon>Eukaryota</taxon>
        <taxon>Fungi</taxon>
        <taxon>Dikarya</taxon>
        <taxon>Ascomycota</taxon>
        <taxon>Pezizomycotina</taxon>
        <taxon>Dothideomycetes</taxon>
        <taxon>Dothideomycetes incertae sedis</taxon>
        <taxon>Trypetheliales</taxon>
        <taxon>Trypetheliaceae</taxon>
        <taxon>Viridothelium</taxon>
    </lineage>
</organism>
<proteinExistence type="inferred from homology"/>
<comment type="cofactor">
    <cofactor evidence="1 12">
        <name>heme</name>
        <dbReference type="ChEBI" id="CHEBI:30413"/>
    </cofactor>
</comment>
<evidence type="ECO:0000313" key="15">
    <source>
        <dbReference type="Proteomes" id="UP000800092"/>
    </source>
</evidence>
<gene>
    <name evidence="14" type="ORF">EV356DRAFT_532341</name>
</gene>
<dbReference type="Gene3D" id="1.10.630.10">
    <property type="entry name" value="Cytochrome P450"/>
    <property type="match status" value="1"/>
</dbReference>
<dbReference type="GO" id="GO:0004497">
    <property type="term" value="F:monooxygenase activity"/>
    <property type="evidence" value="ECO:0007669"/>
    <property type="project" value="UniProtKB-KW"/>
</dbReference>
<evidence type="ECO:0000313" key="14">
    <source>
        <dbReference type="EMBL" id="KAF2235064.1"/>
    </source>
</evidence>
<evidence type="ECO:0000256" key="4">
    <source>
        <dbReference type="ARBA" id="ARBA00022617"/>
    </source>
</evidence>
<dbReference type="InterPro" id="IPR050121">
    <property type="entry name" value="Cytochrome_P450_monoxygenase"/>
</dbReference>
<dbReference type="GO" id="GO:0020037">
    <property type="term" value="F:heme binding"/>
    <property type="evidence" value="ECO:0007669"/>
    <property type="project" value="InterPro"/>
</dbReference>
<keyword evidence="4 12" id="KW-0349">Heme</keyword>
<evidence type="ECO:0000256" key="10">
    <source>
        <dbReference type="ARBA" id="ARBA00023033"/>
    </source>
</evidence>
<feature type="binding site" description="axial binding residue" evidence="12">
    <location>
        <position position="435"/>
    </location>
    <ligand>
        <name>heme</name>
        <dbReference type="ChEBI" id="CHEBI:30413"/>
    </ligand>
    <ligandPart>
        <name>Fe</name>
        <dbReference type="ChEBI" id="CHEBI:18248"/>
    </ligandPart>
</feature>
<accession>A0A6A6HAA3</accession>
<evidence type="ECO:0000256" key="11">
    <source>
        <dbReference type="ARBA" id="ARBA00023136"/>
    </source>
</evidence>
<protein>
    <submittedName>
        <fullName evidence="14">Cytochrome P450</fullName>
    </submittedName>
</protein>
<dbReference type="OrthoDB" id="1470350at2759"/>
<dbReference type="Proteomes" id="UP000800092">
    <property type="component" value="Unassembled WGS sequence"/>
</dbReference>
<dbReference type="PANTHER" id="PTHR24305">
    <property type="entry name" value="CYTOCHROME P450"/>
    <property type="match status" value="1"/>
</dbReference>
<dbReference type="GO" id="GO:0009403">
    <property type="term" value="P:toxin biosynthetic process"/>
    <property type="evidence" value="ECO:0007669"/>
    <property type="project" value="UniProtKB-ARBA"/>
</dbReference>
<dbReference type="InterPro" id="IPR002401">
    <property type="entry name" value="Cyt_P450_E_grp-I"/>
</dbReference>
<dbReference type="Pfam" id="PF00067">
    <property type="entry name" value="p450"/>
    <property type="match status" value="1"/>
</dbReference>
<dbReference type="FunFam" id="1.10.630.10:FF:000047">
    <property type="entry name" value="Cytochrome P450 monooxygenase"/>
    <property type="match status" value="1"/>
</dbReference>
<evidence type="ECO:0000256" key="8">
    <source>
        <dbReference type="ARBA" id="ARBA00023002"/>
    </source>
</evidence>
<dbReference type="GO" id="GO:0005506">
    <property type="term" value="F:iron ion binding"/>
    <property type="evidence" value="ECO:0007669"/>
    <property type="project" value="InterPro"/>
</dbReference>
<dbReference type="PROSITE" id="PS00086">
    <property type="entry name" value="CYTOCHROME_P450"/>
    <property type="match status" value="1"/>
</dbReference>
<evidence type="ECO:0000256" key="3">
    <source>
        <dbReference type="ARBA" id="ARBA00010617"/>
    </source>
</evidence>
<name>A0A6A6HAA3_VIRVR</name>